<dbReference type="AlphaFoldDB" id="K2GSP7"/>
<keyword evidence="1" id="KW-1133">Transmembrane helix</keyword>
<proteinExistence type="predicted"/>
<keyword evidence="1" id="KW-0812">Transmembrane</keyword>
<sequence length="147" mass="17759">MLDKNYKWYYWHAFLFLFYIFLVLLSIIVFIKVDLVPIKISLADFFILSLATFRSTRLFVYDEVTNFIRDFFEKNNDSFSKSITELLKCPWCTSVWMALFLSFIYFISPYSWFFLLILALAWVSALIQVLFNFLSRYADKIKYDTKK</sequence>
<accession>K2GSP7</accession>
<evidence type="ECO:0000313" key="2">
    <source>
        <dbReference type="EMBL" id="EKE26355.1"/>
    </source>
</evidence>
<evidence type="ECO:0008006" key="3">
    <source>
        <dbReference type="Google" id="ProtNLM"/>
    </source>
</evidence>
<organism evidence="2">
    <name type="scientific">uncultured bacterium</name>
    <name type="common">gcode 4</name>
    <dbReference type="NCBI Taxonomy" id="1234023"/>
    <lineage>
        <taxon>Bacteria</taxon>
        <taxon>environmental samples</taxon>
    </lineage>
</organism>
<keyword evidence="1" id="KW-0472">Membrane</keyword>
<feature type="transmembrane region" description="Helical" evidence="1">
    <location>
        <begin position="12"/>
        <end position="31"/>
    </location>
</feature>
<dbReference type="Pfam" id="PF07098">
    <property type="entry name" value="DUF1360"/>
    <property type="match status" value="1"/>
</dbReference>
<feature type="transmembrane region" description="Helical" evidence="1">
    <location>
        <begin position="113"/>
        <end position="134"/>
    </location>
</feature>
<dbReference type="InterPro" id="IPR010773">
    <property type="entry name" value="Mycophage_PG1_Gp7"/>
</dbReference>
<evidence type="ECO:0000256" key="1">
    <source>
        <dbReference type="SAM" id="Phobius"/>
    </source>
</evidence>
<dbReference type="EMBL" id="AMFJ01000829">
    <property type="protein sequence ID" value="EKE26355.1"/>
    <property type="molecule type" value="Genomic_DNA"/>
</dbReference>
<protein>
    <recommendedName>
        <fullName evidence="3">DUF1360 domain-containing protein</fullName>
    </recommendedName>
</protein>
<name>K2GSP7_9BACT</name>
<gene>
    <name evidence="2" type="ORF">ACD_4C00313G0002</name>
</gene>
<reference evidence="2" key="1">
    <citation type="journal article" date="2012" name="Science">
        <title>Fermentation, hydrogen, and sulfur metabolism in multiple uncultivated bacterial phyla.</title>
        <authorList>
            <person name="Wrighton K.C."/>
            <person name="Thomas B.C."/>
            <person name="Sharon I."/>
            <person name="Miller C.S."/>
            <person name="Castelle C.J."/>
            <person name="VerBerkmoes N.C."/>
            <person name="Wilkins M.J."/>
            <person name="Hettich R.L."/>
            <person name="Lipton M.S."/>
            <person name="Williams K.H."/>
            <person name="Long P.E."/>
            <person name="Banfield J.F."/>
        </authorList>
    </citation>
    <scope>NUCLEOTIDE SEQUENCE [LARGE SCALE GENOMIC DNA]</scope>
</reference>
<comment type="caution">
    <text evidence="2">The sequence shown here is derived from an EMBL/GenBank/DDBJ whole genome shotgun (WGS) entry which is preliminary data.</text>
</comment>
<feature type="transmembrane region" description="Helical" evidence="1">
    <location>
        <begin position="89"/>
        <end position="107"/>
    </location>
</feature>